<dbReference type="EMBL" id="CP036422">
    <property type="protein sequence ID" value="QFU77053.1"/>
    <property type="molecule type" value="Genomic_DNA"/>
</dbReference>
<reference evidence="2 3" key="1">
    <citation type="submission" date="2019-02" db="EMBL/GenBank/DDBJ databases">
        <authorList>
            <person name="Li S.-H."/>
        </authorList>
    </citation>
    <scope>NUCLEOTIDE SEQUENCE [LARGE SCALE GENOMIC DNA]</scope>
    <source>
        <strain evidence="2 3">IMCC14385</strain>
    </source>
</reference>
<feature type="domain" description="Methyltransferase type 11" evidence="1">
    <location>
        <begin position="36"/>
        <end position="113"/>
    </location>
</feature>
<dbReference type="InterPro" id="IPR013216">
    <property type="entry name" value="Methyltransf_11"/>
</dbReference>
<dbReference type="Gene3D" id="3.40.50.150">
    <property type="entry name" value="Vaccinia Virus protein VP39"/>
    <property type="match status" value="1"/>
</dbReference>
<dbReference type="GO" id="GO:0032259">
    <property type="term" value="P:methylation"/>
    <property type="evidence" value="ECO:0007669"/>
    <property type="project" value="UniProtKB-KW"/>
</dbReference>
<dbReference type="GO" id="GO:0008757">
    <property type="term" value="F:S-adenosylmethionine-dependent methyltransferase activity"/>
    <property type="evidence" value="ECO:0007669"/>
    <property type="project" value="InterPro"/>
</dbReference>
<evidence type="ECO:0000313" key="3">
    <source>
        <dbReference type="Proteomes" id="UP000326287"/>
    </source>
</evidence>
<dbReference type="RefSeq" id="WP_153240191.1">
    <property type="nucleotide sequence ID" value="NZ_CP036422.1"/>
</dbReference>
<dbReference type="Pfam" id="PF08241">
    <property type="entry name" value="Methyltransf_11"/>
    <property type="match status" value="1"/>
</dbReference>
<keyword evidence="2" id="KW-0808">Transferase</keyword>
<gene>
    <name evidence="2" type="ORF">EY643_16125</name>
</gene>
<dbReference type="Proteomes" id="UP000326287">
    <property type="component" value="Chromosome"/>
</dbReference>
<dbReference type="SUPFAM" id="SSF53335">
    <property type="entry name" value="S-adenosyl-L-methionine-dependent methyltransferases"/>
    <property type="match status" value="1"/>
</dbReference>
<name>A0A5P9NMG2_9GAMM</name>
<keyword evidence="2" id="KW-0489">Methyltransferase</keyword>
<accession>A0A5P9NMG2</accession>
<evidence type="ECO:0000313" key="2">
    <source>
        <dbReference type="EMBL" id="QFU77053.1"/>
    </source>
</evidence>
<dbReference type="OrthoDB" id="529208at2"/>
<dbReference type="KEGG" id="halc:EY643_16125"/>
<dbReference type="AlphaFoldDB" id="A0A5P9NMG2"/>
<sequence>MEIYDRIGIGYSDRRATDSRIAAQIYSHLTAATSVLNIGAGAGSYEPDHLPLVALEPSAEMIAQRTDTAPVVVQGVAEALPFADNSFTHVMTVLSMHHWRDREAAFAEIARVATDAFVALTWLPDAGAFWLTRDYFPEFYASDAKVFPGSQLFASFFDDVQSEPVLIPEDCIDGFLAAYWKRPAAYLDSQVRQSISSFANVDGSSDRFRRLRDDLDSGRWLKRNRELMNQTDLDAGYRIISGRIRKSGRVDM</sequence>
<protein>
    <submittedName>
        <fullName evidence="2">Class I SAM-dependent methyltransferase</fullName>
    </submittedName>
</protein>
<organism evidence="2 3">
    <name type="scientific">Halioglobus maricola</name>
    <dbReference type="NCBI Taxonomy" id="2601894"/>
    <lineage>
        <taxon>Bacteria</taxon>
        <taxon>Pseudomonadati</taxon>
        <taxon>Pseudomonadota</taxon>
        <taxon>Gammaproteobacteria</taxon>
        <taxon>Cellvibrionales</taxon>
        <taxon>Halieaceae</taxon>
        <taxon>Halioglobus</taxon>
    </lineage>
</organism>
<dbReference type="InterPro" id="IPR029063">
    <property type="entry name" value="SAM-dependent_MTases_sf"/>
</dbReference>
<proteinExistence type="predicted"/>
<evidence type="ECO:0000259" key="1">
    <source>
        <dbReference type="Pfam" id="PF08241"/>
    </source>
</evidence>
<keyword evidence="3" id="KW-1185">Reference proteome</keyword>